<feature type="transmembrane region" description="Helical" evidence="6">
    <location>
        <begin position="307"/>
        <end position="328"/>
    </location>
</feature>
<keyword evidence="3 6" id="KW-1133">Transmembrane helix</keyword>
<gene>
    <name evidence="8" type="ORF">HNR09_001343</name>
</gene>
<feature type="compositionally biased region" description="Basic and acidic residues" evidence="5">
    <location>
        <begin position="433"/>
        <end position="460"/>
    </location>
</feature>
<evidence type="ECO:0000256" key="3">
    <source>
        <dbReference type="ARBA" id="ARBA00022989"/>
    </source>
</evidence>
<dbReference type="InterPro" id="IPR036259">
    <property type="entry name" value="MFS_trans_sf"/>
</dbReference>
<name>A0A7Z0KBS9_9MICC</name>
<evidence type="ECO:0000256" key="1">
    <source>
        <dbReference type="ARBA" id="ARBA00004651"/>
    </source>
</evidence>
<evidence type="ECO:0000313" key="8">
    <source>
        <dbReference type="EMBL" id="NYJ77932.1"/>
    </source>
</evidence>
<dbReference type="PANTHER" id="PTHR23523:SF2">
    <property type="entry name" value="2-NITROIMIDAZOLE TRANSPORTER"/>
    <property type="match status" value="1"/>
</dbReference>
<sequence>MRTDAQPGRGATALAVLALALLAVCLRPAATSLGPVLADVEAAFALQGWQSGLLTALPGAAFVVFGAISFLLLRRLGLFWSLAICAAAIGTGLGLRVLVDSWWGFAGFTTLSLAGMAMGNVVLPVFAKVRFPDRQAVSVTVFMVGLGLGASVPALLTAPLAEHVGGWRLGLGVWAGLPLIALIIWAALRHLGGVPAASTQNHGASRAVGRITASSGAWILLLYFGLQSLHAYTHFGWLARIYRDAGLDSVAAGAMVAIIVAGGIPGGFIAPQIVVRRWHVRSVLIGYGLISAVGYTGLLVAPTTTPWLWAIFLAIGGFSFPSALALITARTRDPEVTARASGFIQSGGYVFAALGPLAIGVVLERTATWTVPLVGLIVLALAMAVVAWWASSPDSLDDEVLPDGPPPGESEGITTSAEASIPETGSADGEWNNETHGRAREQRVRDDARGHAAARADHRR</sequence>
<dbReference type="SUPFAM" id="SSF103473">
    <property type="entry name" value="MFS general substrate transporter"/>
    <property type="match status" value="1"/>
</dbReference>
<organism evidence="8 9">
    <name type="scientific">Nesterenkonia xinjiangensis</name>
    <dbReference type="NCBI Taxonomy" id="225327"/>
    <lineage>
        <taxon>Bacteria</taxon>
        <taxon>Bacillati</taxon>
        <taxon>Actinomycetota</taxon>
        <taxon>Actinomycetes</taxon>
        <taxon>Micrococcales</taxon>
        <taxon>Micrococcaceae</taxon>
        <taxon>Nesterenkonia</taxon>
    </lineage>
</organism>
<evidence type="ECO:0000256" key="2">
    <source>
        <dbReference type="ARBA" id="ARBA00022692"/>
    </source>
</evidence>
<reference evidence="8 9" key="1">
    <citation type="submission" date="2020-07" db="EMBL/GenBank/DDBJ databases">
        <title>Sequencing the genomes of 1000 actinobacteria strains.</title>
        <authorList>
            <person name="Klenk H.-P."/>
        </authorList>
    </citation>
    <scope>NUCLEOTIDE SEQUENCE [LARGE SCALE GENOMIC DNA]</scope>
    <source>
        <strain evidence="8 9">DSM 15475</strain>
    </source>
</reference>
<dbReference type="InterPro" id="IPR020846">
    <property type="entry name" value="MFS_dom"/>
</dbReference>
<dbReference type="PROSITE" id="PS50850">
    <property type="entry name" value="MFS"/>
    <property type="match status" value="1"/>
</dbReference>
<feature type="transmembrane region" description="Helical" evidence="6">
    <location>
        <begin position="139"/>
        <end position="161"/>
    </location>
</feature>
<feature type="transmembrane region" description="Helical" evidence="6">
    <location>
        <begin position="282"/>
        <end position="301"/>
    </location>
</feature>
<dbReference type="InterPro" id="IPR011701">
    <property type="entry name" value="MFS"/>
</dbReference>
<dbReference type="GO" id="GO:0005886">
    <property type="term" value="C:plasma membrane"/>
    <property type="evidence" value="ECO:0007669"/>
    <property type="project" value="UniProtKB-SubCell"/>
</dbReference>
<feature type="transmembrane region" description="Helical" evidence="6">
    <location>
        <begin position="54"/>
        <end position="73"/>
    </location>
</feature>
<feature type="region of interest" description="Disordered" evidence="5">
    <location>
        <begin position="396"/>
        <end position="460"/>
    </location>
</feature>
<feature type="transmembrane region" description="Helical" evidence="6">
    <location>
        <begin position="78"/>
        <end position="99"/>
    </location>
</feature>
<dbReference type="Proteomes" id="UP000535437">
    <property type="component" value="Unassembled WGS sequence"/>
</dbReference>
<dbReference type="EMBL" id="JACCFY010000001">
    <property type="protein sequence ID" value="NYJ77932.1"/>
    <property type="molecule type" value="Genomic_DNA"/>
</dbReference>
<feature type="transmembrane region" description="Helical" evidence="6">
    <location>
        <begin position="105"/>
        <end position="127"/>
    </location>
</feature>
<dbReference type="Pfam" id="PF07690">
    <property type="entry name" value="MFS_1"/>
    <property type="match status" value="1"/>
</dbReference>
<protein>
    <submittedName>
        <fullName evidence="8">CP family cyanate transporter-like MFS transporter</fullName>
    </submittedName>
</protein>
<keyword evidence="9" id="KW-1185">Reference proteome</keyword>
<dbReference type="GO" id="GO:0022857">
    <property type="term" value="F:transmembrane transporter activity"/>
    <property type="evidence" value="ECO:0007669"/>
    <property type="project" value="InterPro"/>
</dbReference>
<evidence type="ECO:0000313" key="9">
    <source>
        <dbReference type="Proteomes" id="UP000535437"/>
    </source>
</evidence>
<feature type="transmembrane region" description="Helical" evidence="6">
    <location>
        <begin position="167"/>
        <end position="188"/>
    </location>
</feature>
<evidence type="ECO:0000256" key="5">
    <source>
        <dbReference type="SAM" id="MobiDB-lite"/>
    </source>
</evidence>
<dbReference type="InterPro" id="IPR052524">
    <property type="entry name" value="MFS_Cyanate_Porter"/>
</dbReference>
<evidence type="ECO:0000256" key="6">
    <source>
        <dbReference type="SAM" id="Phobius"/>
    </source>
</evidence>
<dbReference type="Gene3D" id="1.20.1250.20">
    <property type="entry name" value="MFS general substrate transporter like domains"/>
    <property type="match status" value="1"/>
</dbReference>
<dbReference type="RefSeq" id="WP_179541347.1">
    <property type="nucleotide sequence ID" value="NZ_BAAALL010000002.1"/>
</dbReference>
<feature type="transmembrane region" description="Helical" evidence="6">
    <location>
        <begin position="369"/>
        <end position="390"/>
    </location>
</feature>
<comment type="caution">
    <text evidence="8">The sequence shown here is derived from an EMBL/GenBank/DDBJ whole genome shotgun (WGS) entry which is preliminary data.</text>
</comment>
<dbReference type="AlphaFoldDB" id="A0A7Z0KBS9"/>
<evidence type="ECO:0000259" key="7">
    <source>
        <dbReference type="PROSITE" id="PS50850"/>
    </source>
</evidence>
<accession>A0A7Z0KBS9</accession>
<feature type="transmembrane region" description="Helical" evidence="6">
    <location>
        <begin position="249"/>
        <end position="270"/>
    </location>
</feature>
<feature type="transmembrane region" description="Helical" evidence="6">
    <location>
        <begin position="208"/>
        <end position="229"/>
    </location>
</feature>
<keyword evidence="2 6" id="KW-0812">Transmembrane</keyword>
<comment type="subcellular location">
    <subcellularLocation>
        <location evidence="1">Cell membrane</location>
        <topology evidence="1">Multi-pass membrane protein</topology>
    </subcellularLocation>
</comment>
<feature type="domain" description="Major facilitator superfamily (MFS) profile" evidence="7">
    <location>
        <begin position="13"/>
        <end position="395"/>
    </location>
</feature>
<feature type="transmembrane region" description="Helical" evidence="6">
    <location>
        <begin position="340"/>
        <end position="363"/>
    </location>
</feature>
<proteinExistence type="predicted"/>
<dbReference type="PANTHER" id="PTHR23523">
    <property type="match status" value="1"/>
</dbReference>
<evidence type="ECO:0000256" key="4">
    <source>
        <dbReference type="ARBA" id="ARBA00023136"/>
    </source>
</evidence>
<keyword evidence="4 6" id="KW-0472">Membrane</keyword>